<organism evidence="1 2">
    <name type="scientific">Rhipicephalus sanguineus</name>
    <name type="common">Brown dog tick</name>
    <name type="synonym">Ixodes sanguineus</name>
    <dbReference type="NCBI Taxonomy" id="34632"/>
    <lineage>
        <taxon>Eukaryota</taxon>
        <taxon>Metazoa</taxon>
        <taxon>Ecdysozoa</taxon>
        <taxon>Arthropoda</taxon>
        <taxon>Chelicerata</taxon>
        <taxon>Arachnida</taxon>
        <taxon>Acari</taxon>
        <taxon>Parasitiformes</taxon>
        <taxon>Ixodida</taxon>
        <taxon>Ixodoidea</taxon>
        <taxon>Ixodidae</taxon>
        <taxon>Rhipicephalinae</taxon>
        <taxon>Rhipicephalus</taxon>
        <taxon>Rhipicephalus</taxon>
    </lineage>
</organism>
<protein>
    <submittedName>
        <fullName evidence="1">Uncharacterized protein</fullName>
    </submittedName>
</protein>
<gene>
    <name evidence="1" type="ORF">HPB52_003178</name>
</gene>
<dbReference type="EMBL" id="JABSTV010001249">
    <property type="protein sequence ID" value="KAH7961139.1"/>
    <property type="molecule type" value="Genomic_DNA"/>
</dbReference>
<name>A0A9D4SY83_RHISA</name>
<comment type="caution">
    <text evidence="1">The sequence shown here is derived from an EMBL/GenBank/DDBJ whole genome shotgun (WGS) entry which is preliminary data.</text>
</comment>
<keyword evidence="2" id="KW-1185">Reference proteome</keyword>
<reference evidence="1" key="1">
    <citation type="journal article" date="2020" name="Cell">
        <title>Large-Scale Comparative Analyses of Tick Genomes Elucidate Their Genetic Diversity and Vector Capacities.</title>
        <authorList>
            <consortium name="Tick Genome and Microbiome Consortium (TIGMIC)"/>
            <person name="Jia N."/>
            <person name="Wang J."/>
            <person name="Shi W."/>
            <person name="Du L."/>
            <person name="Sun Y."/>
            <person name="Zhan W."/>
            <person name="Jiang J.F."/>
            <person name="Wang Q."/>
            <person name="Zhang B."/>
            <person name="Ji P."/>
            <person name="Bell-Sakyi L."/>
            <person name="Cui X.M."/>
            <person name="Yuan T.T."/>
            <person name="Jiang B.G."/>
            <person name="Yang W.F."/>
            <person name="Lam T.T."/>
            <person name="Chang Q.C."/>
            <person name="Ding S.J."/>
            <person name="Wang X.J."/>
            <person name="Zhu J.G."/>
            <person name="Ruan X.D."/>
            <person name="Zhao L."/>
            <person name="Wei J.T."/>
            <person name="Ye R.Z."/>
            <person name="Que T.C."/>
            <person name="Du C.H."/>
            <person name="Zhou Y.H."/>
            <person name="Cheng J.X."/>
            <person name="Dai P.F."/>
            <person name="Guo W.B."/>
            <person name="Han X.H."/>
            <person name="Huang E.J."/>
            <person name="Li L.F."/>
            <person name="Wei W."/>
            <person name="Gao Y.C."/>
            <person name="Liu J.Z."/>
            <person name="Shao H.Z."/>
            <person name="Wang X."/>
            <person name="Wang C.C."/>
            <person name="Yang T.C."/>
            <person name="Huo Q.B."/>
            <person name="Li W."/>
            <person name="Chen H.Y."/>
            <person name="Chen S.E."/>
            <person name="Zhou L.G."/>
            <person name="Ni X.B."/>
            <person name="Tian J.H."/>
            <person name="Sheng Y."/>
            <person name="Liu T."/>
            <person name="Pan Y.S."/>
            <person name="Xia L.Y."/>
            <person name="Li J."/>
            <person name="Zhao F."/>
            <person name="Cao W.C."/>
        </authorList>
    </citation>
    <scope>NUCLEOTIDE SEQUENCE</scope>
    <source>
        <strain evidence="1">Rsan-2018</strain>
    </source>
</reference>
<sequence length="94" mass="10227">MDLQLRGRQAHVTFNLTAHGTLLLGLDAIQQLELKIDGATLTFLLVYLRGSSTDLARPRGGSTSCQCLPSCVDCLWRYDSRTPASRAGSRTTTS</sequence>
<reference evidence="1" key="2">
    <citation type="submission" date="2021-09" db="EMBL/GenBank/DDBJ databases">
        <authorList>
            <person name="Jia N."/>
            <person name="Wang J."/>
            <person name="Shi W."/>
            <person name="Du L."/>
            <person name="Sun Y."/>
            <person name="Zhan W."/>
            <person name="Jiang J."/>
            <person name="Wang Q."/>
            <person name="Zhang B."/>
            <person name="Ji P."/>
            <person name="Sakyi L.B."/>
            <person name="Cui X."/>
            <person name="Yuan T."/>
            <person name="Jiang B."/>
            <person name="Yang W."/>
            <person name="Lam T.T.-Y."/>
            <person name="Chang Q."/>
            <person name="Ding S."/>
            <person name="Wang X."/>
            <person name="Zhu J."/>
            <person name="Ruan X."/>
            <person name="Zhao L."/>
            <person name="Wei J."/>
            <person name="Que T."/>
            <person name="Du C."/>
            <person name="Cheng J."/>
            <person name="Dai P."/>
            <person name="Han X."/>
            <person name="Huang E."/>
            <person name="Gao Y."/>
            <person name="Liu J."/>
            <person name="Shao H."/>
            <person name="Ye R."/>
            <person name="Li L."/>
            <person name="Wei W."/>
            <person name="Wang X."/>
            <person name="Wang C."/>
            <person name="Huo Q."/>
            <person name="Li W."/>
            <person name="Guo W."/>
            <person name="Chen H."/>
            <person name="Chen S."/>
            <person name="Zhou L."/>
            <person name="Zhou L."/>
            <person name="Ni X."/>
            <person name="Tian J."/>
            <person name="Zhou Y."/>
            <person name="Sheng Y."/>
            <person name="Liu T."/>
            <person name="Pan Y."/>
            <person name="Xia L."/>
            <person name="Li J."/>
            <person name="Zhao F."/>
            <person name="Cao W."/>
        </authorList>
    </citation>
    <scope>NUCLEOTIDE SEQUENCE</scope>
    <source>
        <strain evidence="1">Rsan-2018</strain>
        <tissue evidence="1">Larvae</tissue>
    </source>
</reference>
<proteinExistence type="predicted"/>
<evidence type="ECO:0000313" key="2">
    <source>
        <dbReference type="Proteomes" id="UP000821837"/>
    </source>
</evidence>
<dbReference type="Proteomes" id="UP000821837">
    <property type="component" value="Chromosome 3"/>
</dbReference>
<evidence type="ECO:0000313" key="1">
    <source>
        <dbReference type="EMBL" id="KAH7961139.1"/>
    </source>
</evidence>
<accession>A0A9D4SY83</accession>
<dbReference type="AlphaFoldDB" id="A0A9D4SY83"/>